<dbReference type="eggNOG" id="ENOG5033NAD">
    <property type="taxonomic scope" value="Bacteria"/>
</dbReference>
<proteinExistence type="predicted"/>
<name>M2Q282_9FIRM</name>
<organism evidence="2 3">
    <name type="scientific">Eggerthia catenaformis OT 569 = DSM 20559</name>
    <dbReference type="NCBI Taxonomy" id="999415"/>
    <lineage>
        <taxon>Bacteria</taxon>
        <taxon>Bacillati</taxon>
        <taxon>Bacillota</taxon>
        <taxon>Erysipelotrichia</taxon>
        <taxon>Erysipelotrichales</taxon>
        <taxon>Coprobacillaceae</taxon>
        <taxon>Eggerthia</taxon>
    </lineage>
</organism>
<dbReference type="AlphaFoldDB" id="M2Q282"/>
<feature type="transmembrane region" description="Helical" evidence="1">
    <location>
        <begin position="38"/>
        <end position="57"/>
    </location>
</feature>
<comment type="caution">
    <text evidence="2">The sequence shown here is derived from an EMBL/GenBank/DDBJ whole genome shotgun (WGS) entry which is preliminary data.</text>
</comment>
<feature type="transmembrane region" description="Helical" evidence="1">
    <location>
        <begin position="64"/>
        <end position="87"/>
    </location>
</feature>
<evidence type="ECO:0000313" key="3">
    <source>
        <dbReference type="Proteomes" id="UP000011758"/>
    </source>
</evidence>
<dbReference type="Proteomes" id="UP000011758">
    <property type="component" value="Unassembled WGS sequence"/>
</dbReference>
<keyword evidence="1" id="KW-0472">Membrane</keyword>
<reference evidence="2 3" key="1">
    <citation type="submission" date="2013-02" db="EMBL/GenBank/DDBJ databases">
        <title>The Genome Sequence of Lactobacillus catenaformis F0143.</title>
        <authorList>
            <consortium name="The Broad Institute Genome Sequencing Platform"/>
            <person name="Earl A."/>
            <person name="Ward D."/>
            <person name="Feldgarden M."/>
            <person name="Gevers D."/>
            <person name="Izard J."/>
            <person name="Blanton J.M."/>
            <person name="Mathney J."/>
            <person name="Dewhirst F.E."/>
            <person name="Young S.K."/>
            <person name="Zeng Q."/>
            <person name="Gargeya S."/>
            <person name="Fitzgerald M."/>
            <person name="Haas B."/>
            <person name="Abouelleil A."/>
            <person name="Alvarado L."/>
            <person name="Arachchi H.M."/>
            <person name="Berlin A."/>
            <person name="Chapman S.B."/>
            <person name="Gearin G."/>
            <person name="Goldberg J."/>
            <person name="Griggs A."/>
            <person name="Gujja S."/>
            <person name="Hansen M."/>
            <person name="Heiman D."/>
            <person name="Howarth C."/>
            <person name="Larimer J."/>
            <person name="Lui A."/>
            <person name="MacDonald P.J.P."/>
            <person name="McCowen C."/>
            <person name="Montmayeur A."/>
            <person name="Murphy C."/>
            <person name="Neiman D."/>
            <person name="Pearson M."/>
            <person name="Priest M."/>
            <person name="Roberts A."/>
            <person name="Saif S."/>
            <person name="Shea T."/>
            <person name="Sisk P."/>
            <person name="Stolte C."/>
            <person name="Sykes S."/>
            <person name="Wortman J."/>
            <person name="Nusbaum C."/>
            <person name="Birren B."/>
        </authorList>
    </citation>
    <scope>NUCLEOTIDE SEQUENCE [LARGE SCALE GENOMIC DNA]</scope>
    <source>
        <strain evidence="2 3">OT 569</strain>
    </source>
</reference>
<accession>M2Q282</accession>
<keyword evidence="3" id="KW-1185">Reference proteome</keyword>
<keyword evidence="1" id="KW-1133">Transmembrane helix</keyword>
<dbReference type="STRING" id="999415.HMPREF9943_00783"/>
<dbReference type="EMBL" id="AGEJ01000012">
    <property type="protein sequence ID" value="EMD17005.1"/>
    <property type="molecule type" value="Genomic_DNA"/>
</dbReference>
<evidence type="ECO:0000313" key="2">
    <source>
        <dbReference type="EMBL" id="EMD17005.1"/>
    </source>
</evidence>
<evidence type="ECO:0000256" key="1">
    <source>
        <dbReference type="SAM" id="Phobius"/>
    </source>
</evidence>
<dbReference type="BioCyc" id="ECAT999415-HMP:GTTI-805-MONOMER"/>
<keyword evidence="1" id="KW-0812">Transmembrane</keyword>
<sequence length="91" mass="10579">MDNNPRKVIILSLAATLLGLLLFIFGLSISHKRFILDIIYYLLCTSMVIVSSLALYNNYKKEKYIIYLYILCINLFLIVLSSFYIIVNHIL</sequence>
<protein>
    <submittedName>
        <fullName evidence="2">Uncharacterized protein</fullName>
    </submittedName>
</protein>
<gene>
    <name evidence="2" type="ORF">HMPREF9943_00783</name>
</gene>